<keyword evidence="12" id="KW-1185">Reference proteome</keyword>
<dbReference type="EMBL" id="CACSIK010000001">
    <property type="protein sequence ID" value="CAA0085926.1"/>
    <property type="molecule type" value="Genomic_DNA"/>
</dbReference>
<comment type="similarity">
    <text evidence="2 8">Belongs to the extradiol ring-cleavage dioxygenase family.</text>
</comment>
<organism evidence="10 13">
    <name type="scientific">Zhongshania aliphaticivorans</name>
    <dbReference type="NCBI Taxonomy" id="1470434"/>
    <lineage>
        <taxon>Bacteria</taxon>
        <taxon>Pseudomonadati</taxon>
        <taxon>Pseudomonadota</taxon>
        <taxon>Gammaproteobacteria</taxon>
        <taxon>Cellvibrionales</taxon>
        <taxon>Spongiibacteraceae</taxon>
        <taxon>Zhongshania</taxon>
    </lineage>
</organism>
<name>A0A5S9MWK6_9GAMM</name>
<keyword evidence="4 8" id="KW-0058">Aromatic hydrocarbons catabolism</keyword>
<dbReference type="Pfam" id="PF22632">
    <property type="entry name" value="BphC_D1"/>
    <property type="match status" value="1"/>
</dbReference>
<gene>
    <name evidence="10" type="primary">hsaC</name>
    <name evidence="11" type="ORF">IHBHHGIJ_00925</name>
    <name evidence="10" type="ORF">KFEGEMFD_00226</name>
</gene>
<keyword evidence="6 8" id="KW-0560">Oxidoreductase</keyword>
<evidence type="ECO:0000313" key="13">
    <source>
        <dbReference type="Proteomes" id="UP000439591"/>
    </source>
</evidence>
<evidence type="ECO:0000256" key="3">
    <source>
        <dbReference type="ARBA" id="ARBA00022723"/>
    </source>
</evidence>
<dbReference type="EC" id="1.13.11.25" evidence="10"/>
<reference evidence="12 13" key="1">
    <citation type="submission" date="2019-11" db="EMBL/GenBank/DDBJ databases">
        <authorList>
            <person name="Holert J."/>
        </authorList>
    </citation>
    <scope>NUCLEOTIDE SEQUENCE [LARGE SCALE GENOMIC DNA]</scope>
    <source>
        <strain evidence="10">BC3_2A</strain>
        <strain evidence="11">SB11_1A</strain>
    </source>
</reference>
<comment type="cofactor">
    <cofactor evidence="1 8">
        <name>Fe(2+)</name>
        <dbReference type="ChEBI" id="CHEBI:29033"/>
    </cofactor>
</comment>
<accession>A0A5S9MWK6</accession>
<dbReference type="InterPro" id="IPR000486">
    <property type="entry name" value="Xdiol_ring_cleave_dOase_1/2"/>
</dbReference>
<dbReference type="Proteomes" id="UP000439591">
    <property type="component" value="Unassembled WGS sequence"/>
</dbReference>
<dbReference type="AlphaFoldDB" id="A0A5S9MWK6"/>
<keyword evidence="7 8" id="KW-0408">Iron</keyword>
<evidence type="ECO:0000256" key="8">
    <source>
        <dbReference type="RuleBase" id="RU000683"/>
    </source>
</evidence>
<evidence type="ECO:0000256" key="2">
    <source>
        <dbReference type="ARBA" id="ARBA00008784"/>
    </source>
</evidence>
<dbReference type="InterPro" id="IPR037523">
    <property type="entry name" value="VOC_core"/>
</dbReference>
<dbReference type="InterPro" id="IPR004360">
    <property type="entry name" value="Glyas_Fos-R_dOase_dom"/>
</dbReference>
<dbReference type="PROSITE" id="PS51819">
    <property type="entry name" value="VOC"/>
    <property type="match status" value="2"/>
</dbReference>
<sequence length="303" mass="33485">MDIRSLGYVVIESTEPQQWLDYGTNILGLMVAPTMPNDDNVYLKLDSRPYRFAVVKSDVNKLAYCGWELPDEAGFMAAKDELNAAGVSFEEASNTEAQARRVRGLIRLQDPSGNGLELFWGGELDYAKFISPMGIAGFETGDNGNMGLGHAVLPAAKLVETHLFYKNVLGFGDSDYMHFKFSPDPADPGQGLNFMHVNNPRHHSLALYEDQANPLGCVHLMLEVKDVNEVGYCLDRVEAAEIPIVSTLGRHTNDNMLSFYMATPTGFAMEFGTDGLQMDWEGFTPTVTSLPSLWGHKFNMPDA</sequence>
<dbReference type="GO" id="GO:0008198">
    <property type="term" value="F:ferrous iron binding"/>
    <property type="evidence" value="ECO:0007669"/>
    <property type="project" value="InterPro"/>
</dbReference>
<protein>
    <submittedName>
        <fullName evidence="10">Iron-dependent extradiol dioxygenase</fullName>
        <ecNumber evidence="10">1.13.11.25</ecNumber>
    </submittedName>
</protein>
<dbReference type="PROSITE" id="PS00082">
    <property type="entry name" value="EXTRADIOL_DIOXYGENAS"/>
    <property type="match status" value="1"/>
</dbReference>
<dbReference type="GO" id="GO:0047071">
    <property type="term" value="F:3,4-dihydroxy-9,10-secoandrosta-1,3,5(10)-triene-9,17-dione 4,5-dioxygenase activity"/>
    <property type="evidence" value="ECO:0007669"/>
    <property type="project" value="UniProtKB-EC"/>
</dbReference>
<dbReference type="CDD" id="cd07252">
    <property type="entry name" value="BphC1-RGP6_N_like"/>
    <property type="match status" value="1"/>
</dbReference>
<dbReference type="InterPro" id="IPR029068">
    <property type="entry name" value="Glyas_Bleomycin-R_OHBP_Dase"/>
</dbReference>
<dbReference type="Gene3D" id="3.10.180.10">
    <property type="entry name" value="2,3-Dihydroxybiphenyl 1,2-Dioxygenase, domain 1"/>
    <property type="match status" value="2"/>
</dbReference>
<evidence type="ECO:0000313" key="11">
    <source>
        <dbReference type="EMBL" id="CAA0085926.1"/>
    </source>
</evidence>
<evidence type="ECO:0000256" key="4">
    <source>
        <dbReference type="ARBA" id="ARBA00022797"/>
    </source>
</evidence>
<evidence type="ECO:0000313" key="12">
    <source>
        <dbReference type="Proteomes" id="UP000435877"/>
    </source>
</evidence>
<evidence type="ECO:0000256" key="1">
    <source>
        <dbReference type="ARBA" id="ARBA00001954"/>
    </source>
</evidence>
<evidence type="ECO:0000259" key="9">
    <source>
        <dbReference type="PROSITE" id="PS51819"/>
    </source>
</evidence>
<dbReference type="EMBL" id="CACSIM010000001">
    <property type="protein sequence ID" value="CAA0079927.1"/>
    <property type="molecule type" value="Genomic_DNA"/>
</dbReference>
<dbReference type="OrthoDB" id="9803142at2"/>
<dbReference type="RefSeq" id="WP_159267579.1">
    <property type="nucleotide sequence ID" value="NZ_CACSIK010000001.1"/>
</dbReference>
<feature type="domain" description="VOC" evidence="9">
    <location>
        <begin position="147"/>
        <end position="274"/>
    </location>
</feature>
<keyword evidence="5 8" id="KW-0223">Dioxygenase</keyword>
<feature type="domain" description="VOC" evidence="9">
    <location>
        <begin position="5"/>
        <end position="121"/>
    </location>
</feature>
<evidence type="ECO:0000256" key="7">
    <source>
        <dbReference type="ARBA" id="ARBA00023004"/>
    </source>
</evidence>
<proteinExistence type="inferred from homology"/>
<dbReference type="SUPFAM" id="SSF54593">
    <property type="entry name" value="Glyoxalase/Bleomycin resistance protein/Dihydroxybiphenyl dioxygenase"/>
    <property type="match status" value="1"/>
</dbReference>
<evidence type="ECO:0000256" key="6">
    <source>
        <dbReference type="ARBA" id="ARBA00023002"/>
    </source>
</evidence>
<dbReference type="Proteomes" id="UP000435877">
    <property type="component" value="Unassembled WGS sequence"/>
</dbReference>
<evidence type="ECO:0000313" key="10">
    <source>
        <dbReference type="EMBL" id="CAA0079927.1"/>
    </source>
</evidence>
<keyword evidence="3" id="KW-0479">Metal-binding</keyword>
<dbReference type="Pfam" id="PF00903">
    <property type="entry name" value="Glyoxalase"/>
    <property type="match status" value="1"/>
</dbReference>
<evidence type="ECO:0000256" key="5">
    <source>
        <dbReference type="ARBA" id="ARBA00022964"/>
    </source>
</evidence>